<organism evidence="3 4">
    <name type="scientific">Candidatus Avacidaminococcus intestinavium</name>
    <dbReference type="NCBI Taxonomy" id="2840684"/>
    <lineage>
        <taxon>Bacteria</taxon>
        <taxon>Bacillati</taxon>
        <taxon>Bacillota</taxon>
        <taxon>Negativicutes</taxon>
        <taxon>Acidaminococcales</taxon>
        <taxon>Acidaminococcaceae</taxon>
        <taxon>Acidaminococcaceae incertae sedis</taxon>
        <taxon>Candidatus Avacidaminococcus</taxon>
    </lineage>
</organism>
<dbReference type="InterPro" id="IPR010095">
    <property type="entry name" value="Cas12f1-like_TNB"/>
</dbReference>
<accession>A0A9D1SL26</accession>
<dbReference type="AlphaFoldDB" id="A0A9D1SL26"/>
<dbReference type="NCBIfam" id="NF040570">
    <property type="entry name" value="guided_TnpB"/>
    <property type="match status" value="1"/>
</dbReference>
<evidence type="ECO:0000313" key="3">
    <source>
        <dbReference type="EMBL" id="HIU63623.1"/>
    </source>
</evidence>
<feature type="domain" description="Cas12f1-like TNB" evidence="2">
    <location>
        <begin position="363"/>
        <end position="427"/>
    </location>
</feature>
<proteinExistence type="predicted"/>
<dbReference type="EMBL" id="DVNI01000017">
    <property type="protein sequence ID" value="HIU63623.1"/>
    <property type="molecule type" value="Genomic_DNA"/>
</dbReference>
<reference evidence="3" key="2">
    <citation type="journal article" date="2021" name="PeerJ">
        <title>Extensive microbial diversity within the chicken gut microbiome revealed by metagenomics and culture.</title>
        <authorList>
            <person name="Gilroy R."/>
            <person name="Ravi A."/>
            <person name="Getino M."/>
            <person name="Pursley I."/>
            <person name="Horton D.L."/>
            <person name="Alikhan N.F."/>
            <person name="Baker D."/>
            <person name="Gharbi K."/>
            <person name="Hall N."/>
            <person name="Watson M."/>
            <person name="Adriaenssens E.M."/>
            <person name="Foster-Nyarko E."/>
            <person name="Jarju S."/>
            <person name="Secka A."/>
            <person name="Antonio M."/>
            <person name="Oren A."/>
            <person name="Chaudhuri R.R."/>
            <person name="La Ragione R."/>
            <person name="Hildebrand F."/>
            <person name="Pallen M.J."/>
        </authorList>
    </citation>
    <scope>NUCLEOTIDE SEQUENCE</scope>
    <source>
        <strain evidence="3">CHK160-1198</strain>
    </source>
</reference>
<name>A0A9D1SL26_9FIRM</name>
<dbReference type="Pfam" id="PF07282">
    <property type="entry name" value="Cas12f1-like_TNB"/>
    <property type="match status" value="1"/>
</dbReference>
<evidence type="ECO:0000259" key="2">
    <source>
        <dbReference type="Pfam" id="PF07282"/>
    </source>
</evidence>
<reference evidence="3" key="1">
    <citation type="submission" date="2020-10" db="EMBL/GenBank/DDBJ databases">
        <authorList>
            <person name="Gilroy R."/>
        </authorList>
    </citation>
    <scope>NUCLEOTIDE SEQUENCE</scope>
    <source>
        <strain evidence="3">CHK160-1198</strain>
    </source>
</reference>
<keyword evidence="1" id="KW-0238">DNA-binding</keyword>
<dbReference type="Proteomes" id="UP000824099">
    <property type="component" value="Unassembled WGS sequence"/>
</dbReference>
<evidence type="ECO:0000256" key="1">
    <source>
        <dbReference type="ARBA" id="ARBA00023125"/>
    </source>
</evidence>
<evidence type="ECO:0000313" key="4">
    <source>
        <dbReference type="Proteomes" id="UP000824099"/>
    </source>
</evidence>
<protein>
    <submittedName>
        <fullName evidence="3">Transposase</fullName>
    </submittedName>
</protein>
<dbReference type="GO" id="GO:0003677">
    <property type="term" value="F:DNA binding"/>
    <property type="evidence" value="ECO:0007669"/>
    <property type="project" value="UniProtKB-KW"/>
</dbReference>
<gene>
    <name evidence="3" type="ORF">IAB06_01100</name>
</gene>
<comment type="caution">
    <text evidence="3">The sequence shown here is derived from an EMBL/GenBank/DDBJ whole genome shotgun (WGS) entry which is preliminary data.</text>
</comment>
<sequence>MIPAQLLRKKVSSTRTYKYRIYDDLTESFKQVQTVRRLYFNYALKYLYQHYGSKHLAHYLPSGKKRQYLIRNLVEFARKKVRVHGIDLKKMDYSVQSVDKMISELLVAFEKYRRQQYGIQYWSEKNKLNFLTTHNCSLSGYGRISYKHNNEDFKSVTFKQNHNRIDRINNYLMKVPYFGIVHTKRSMTHLKHKKIVEARIIKRSNGDFVLQVVTKFEKQKELSPKDRQKLVGLDINLAHNYFFQLSKKMKSSEKTWSKSVYEKYLVLDDKARRLQHYLTSKGHRFDGSQTTRRIKGQLARIRARNANLLDAWQLQKAKEFSHKYPILAMEQLDSFTMRMSRRSKDYWLRKNTNHKLATFQPTSFRKMMEYIYQDEGHLLLEVDSYDTSKACNKCGKINEKLKVGEKEWTCPNCGQALDRDYNASLNIRDWAQDITKHPKHGKTINGRKVKDSDLLLVF</sequence>